<feature type="region of interest" description="Disordered" evidence="1">
    <location>
        <begin position="35"/>
        <end position="74"/>
    </location>
</feature>
<name>A0A9N7V3W1_PLEPL</name>
<evidence type="ECO:0000313" key="2">
    <source>
        <dbReference type="EMBL" id="CAB1441627.1"/>
    </source>
</evidence>
<organism evidence="2 3">
    <name type="scientific">Pleuronectes platessa</name>
    <name type="common">European plaice</name>
    <dbReference type="NCBI Taxonomy" id="8262"/>
    <lineage>
        <taxon>Eukaryota</taxon>
        <taxon>Metazoa</taxon>
        <taxon>Chordata</taxon>
        <taxon>Craniata</taxon>
        <taxon>Vertebrata</taxon>
        <taxon>Euteleostomi</taxon>
        <taxon>Actinopterygii</taxon>
        <taxon>Neopterygii</taxon>
        <taxon>Teleostei</taxon>
        <taxon>Neoteleostei</taxon>
        <taxon>Acanthomorphata</taxon>
        <taxon>Carangaria</taxon>
        <taxon>Pleuronectiformes</taxon>
        <taxon>Pleuronectoidei</taxon>
        <taxon>Pleuronectidae</taxon>
        <taxon>Pleuronectes</taxon>
    </lineage>
</organism>
<evidence type="ECO:0000313" key="3">
    <source>
        <dbReference type="Proteomes" id="UP001153269"/>
    </source>
</evidence>
<dbReference type="Proteomes" id="UP001153269">
    <property type="component" value="Unassembled WGS sequence"/>
</dbReference>
<protein>
    <submittedName>
        <fullName evidence="2">Uncharacterized protein</fullName>
    </submittedName>
</protein>
<proteinExistence type="predicted"/>
<reference evidence="2" key="1">
    <citation type="submission" date="2020-03" db="EMBL/GenBank/DDBJ databases">
        <authorList>
            <person name="Weist P."/>
        </authorList>
    </citation>
    <scope>NUCLEOTIDE SEQUENCE</scope>
</reference>
<accession>A0A9N7V3W1</accession>
<keyword evidence="3" id="KW-1185">Reference proteome</keyword>
<dbReference type="AlphaFoldDB" id="A0A9N7V3W1"/>
<sequence>MGVVSRRAAVTVKERYKTISSKLLSGAVDCLHPRSDSTALVRPSGEEAQGEEVQGEEVQGEEVQGEEVQEEEVHRAGAIDKAIVRNEELN</sequence>
<gene>
    <name evidence="2" type="ORF">PLEPLA_LOCUS29387</name>
</gene>
<comment type="caution">
    <text evidence="2">The sequence shown here is derived from an EMBL/GenBank/DDBJ whole genome shotgun (WGS) entry which is preliminary data.</text>
</comment>
<evidence type="ECO:0000256" key="1">
    <source>
        <dbReference type="SAM" id="MobiDB-lite"/>
    </source>
</evidence>
<dbReference type="EMBL" id="CADEAL010002669">
    <property type="protein sequence ID" value="CAB1441627.1"/>
    <property type="molecule type" value="Genomic_DNA"/>
</dbReference>
<feature type="compositionally biased region" description="Acidic residues" evidence="1">
    <location>
        <begin position="48"/>
        <end position="70"/>
    </location>
</feature>